<keyword evidence="1" id="KW-0175">Coiled coil</keyword>
<evidence type="ECO:0008006" key="6">
    <source>
        <dbReference type="Google" id="ProtNLM"/>
    </source>
</evidence>
<organism evidence="4 5">
    <name type="scientific">Psychroflexus gondwanensis ACAM 44</name>
    <dbReference type="NCBI Taxonomy" id="1189619"/>
    <lineage>
        <taxon>Bacteria</taxon>
        <taxon>Pseudomonadati</taxon>
        <taxon>Bacteroidota</taxon>
        <taxon>Flavobacteriia</taxon>
        <taxon>Flavobacteriales</taxon>
        <taxon>Flavobacteriaceae</taxon>
        <taxon>Psychroflexus</taxon>
    </lineage>
</organism>
<dbReference type="AlphaFoldDB" id="N1X2K9"/>
<proteinExistence type="predicted"/>
<keyword evidence="3" id="KW-0732">Signal</keyword>
<sequence length="313" mass="35660">MKKTLLIITFLGATSLFAQQQQDSILENKIRKIEAQVNKQEQDIKQISLELEKDYWTYRGVKKETQKKITQQKKTIDSLKQLINMSNQKLVLVNDNLDSKIKQTDETVFSNNSKISELDNSLDKNQLYWIIATLGTLLLGGLLFWLLGKRIKTSKTDVETQIKNTKTALEEESVKLDNKLVEVLETQLKLKHEESKSQPSISNKKADHSLALKVADEIIRIQKNLSRMDESTKGLKQLNSSVQRIQDNFAANGYELVEMIGKEYNEGMKVTANFVPSENIETGNEIITRIIKPQVNYKGTMIQSAQIEVSIGE</sequence>
<evidence type="ECO:0000256" key="2">
    <source>
        <dbReference type="SAM" id="Phobius"/>
    </source>
</evidence>
<comment type="caution">
    <text evidence="4">The sequence shown here is derived from an EMBL/GenBank/DDBJ whole genome shotgun (WGS) entry which is preliminary data.</text>
</comment>
<evidence type="ECO:0000256" key="1">
    <source>
        <dbReference type="SAM" id="Coils"/>
    </source>
</evidence>
<dbReference type="eggNOG" id="ENOG5033CU6">
    <property type="taxonomic scope" value="Bacteria"/>
</dbReference>
<dbReference type="RefSeq" id="WP_003436781.1">
    <property type="nucleotide sequence ID" value="NZ_APLF01000003.1"/>
</dbReference>
<keyword evidence="2" id="KW-0812">Transmembrane</keyword>
<keyword evidence="2" id="KW-1133">Transmembrane helix</keyword>
<keyword evidence="2" id="KW-0472">Membrane</keyword>
<feature type="chain" id="PRO_5004113414" description="Nucleotide exchange factor GrpE" evidence="3">
    <location>
        <begin position="19"/>
        <end position="313"/>
    </location>
</feature>
<dbReference type="STRING" id="1189619.pgond44_03658"/>
<protein>
    <recommendedName>
        <fullName evidence="6">Nucleotide exchange factor GrpE</fullName>
    </recommendedName>
</protein>
<feature type="signal peptide" evidence="3">
    <location>
        <begin position="1"/>
        <end position="18"/>
    </location>
</feature>
<reference evidence="4 5" key="1">
    <citation type="journal article" date="2014" name="Genome Biol. Evol.">
        <title>Extensive gene acquisition in the extremely psychrophilic bacterial species Psychroflexus torquis and the link to sea-ice ecosystem specialism.</title>
        <authorList>
            <person name="Feng S."/>
            <person name="Powell S.M."/>
            <person name="Wilson R."/>
            <person name="Bowman J.P."/>
        </authorList>
    </citation>
    <scope>NUCLEOTIDE SEQUENCE [LARGE SCALE GENOMIC DNA]</scope>
    <source>
        <strain evidence="4 5">ACAM 44</strain>
    </source>
</reference>
<evidence type="ECO:0000313" key="5">
    <source>
        <dbReference type="Proteomes" id="UP000012317"/>
    </source>
</evidence>
<evidence type="ECO:0000313" key="4">
    <source>
        <dbReference type="EMBL" id="EMY82298.1"/>
    </source>
</evidence>
<dbReference type="PATRIC" id="fig|1189619.4.peg.769"/>
<feature type="coiled-coil region" evidence="1">
    <location>
        <begin position="23"/>
        <end position="82"/>
    </location>
</feature>
<name>N1X2K9_9FLAO</name>
<keyword evidence="5" id="KW-1185">Reference proteome</keyword>
<gene>
    <name evidence="4" type="ORF">pgond44_03658</name>
</gene>
<feature type="transmembrane region" description="Helical" evidence="2">
    <location>
        <begin position="127"/>
        <end position="147"/>
    </location>
</feature>
<accession>N1X2K9</accession>
<dbReference type="EMBL" id="APLF01000003">
    <property type="protein sequence ID" value="EMY82298.1"/>
    <property type="molecule type" value="Genomic_DNA"/>
</dbReference>
<dbReference type="Proteomes" id="UP000012317">
    <property type="component" value="Unassembled WGS sequence"/>
</dbReference>
<evidence type="ECO:0000256" key="3">
    <source>
        <dbReference type="SAM" id="SignalP"/>
    </source>
</evidence>